<dbReference type="AlphaFoldDB" id="A0A1I0NA14"/>
<evidence type="ECO:0000313" key="2">
    <source>
        <dbReference type="EMBL" id="SEV97715.1"/>
    </source>
</evidence>
<protein>
    <submittedName>
        <fullName evidence="2">Uncharacterized protein</fullName>
    </submittedName>
</protein>
<feature type="transmembrane region" description="Helical" evidence="1">
    <location>
        <begin position="12"/>
        <end position="32"/>
    </location>
</feature>
<dbReference type="STRING" id="1173584.SAMN05444851_0646"/>
<feature type="transmembrane region" description="Helical" evidence="1">
    <location>
        <begin position="38"/>
        <end position="55"/>
    </location>
</feature>
<accession>A0A1I0NA14</accession>
<keyword evidence="1" id="KW-0812">Transmembrane</keyword>
<dbReference type="RefSeq" id="WP_091428235.1">
    <property type="nucleotide sequence ID" value="NZ_FOJB01000001.1"/>
</dbReference>
<organism evidence="2 3">
    <name type="scientific">Aliiroseovarius sediminilitoris</name>
    <dbReference type="NCBI Taxonomy" id="1173584"/>
    <lineage>
        <taxon>Bacteria</taxon>
        <taxon>Pseudomonadati</taxon>
        <taxon>Pseudomonadota</taxon>
        <taxon>Alphaproteobacteria</taxon>
        <taxon>Rhodobacterales</taxon>
        <taxon>Paracoccaceae</taxon>
        <taxon>Aliiroseovarius</taxon>
    </lineage>
</organism>
<dbReference type="OrthoDB" id="7851333at2"/>
<dbReference type="EMBL" id="FOJB01000001">
    <property type="protein sequence ID" value="SEV97715.1"/>
    <property type="molecule type" value="Genomic_DNA"/>
</dbReference>
<evidence type="ECO:0000256" key="1">
    <source>
        <dbReference type="SAM" id="Phobius"/>
    </source>
</evidence>
<reference evidence="2 3" key="1">
    <citation type="submission" date="2016-10" db="EMBL/GenBank/DDBJ databases">
        <authorList>
            <person name="de Groot N.N."/>
        </authorList>
    </citation>
    <scope>NUCLEOTIDE SEQUENCE [LARGE SCALE GENOMIC DNA]</scope>
    <source>
        <strain evidence="2 3">DSM 29439</strain>
    </source>
</reference>
<evidence type="ECO:0000313" key="3">
    <source>
        <dbReference type="Proteomes" id="UP000199650"/>
    </source>
</evidence>
<name>A0A1I0NA14_9RHOB</name>
<proteinExistence type="predicted"/>
<sequence length="170" mass="18238">MSFMRPEARDAFARYREAMVGGGIILLGLWWAIESLGLVKWIGLAVAAFGAAILWSGMRHARIRAGHGGVGVVQVDERQITYLAPVGGGFASLDDVGRIEIAKDRAGMAVWRFRTGNDILFIPVRAEGAEALFDALTALTGADIDGAIRAANTPPNDTVVIWQRPAVSLH</sequence>
<keyword evidence="3" id="KW-1185">Reference proteome</keyword>
<dbReference type="Proteomes" id="UP000199650">
    <property type="component" value="Unassembled WGS sequence"/>
</dbReference>
<gene>
    <name evidence="2" type="ORF">SAMN05444851_0646</name>
</gene>
<keyword evidence="1" id="KW-1133">Transmembrane helix</keyword>
<keyword evidence="1" id="KW-0472">Membrane</keyword>